<evidence type="ECO:0000313" key="5">
    <source>
        <dbReference type="Proteomes" id="UP001497525"/>
    </source>
</evidence>
<dbReference type="PROSITE" id="PS50011">
    <property type="entry name" value="PROTEIN_KINASE_DOM"/>
    <property type="match status" value="1"/>
</dbReference>
<accession>A0AAV2T170</accession>
<dbReference type="SMART" id="SM00220">
    <property type="entry name" value="S_TKc"/>
    <property type="match status" value="1"/>
</dbReference>
<feature type="region of interest" description="Disordered" evidence="2">
    <location>
        <begin position="291"/>
        <end position="322"/>
    </location>
</feature>
<dbReference type="PANTHER" id="PTHR12984:SF16">
    <property type="entry name" value="BLACK MATCH, ISOFORM H"/>
    <property type="match status" value="1"/>
</dbReference>
<evidence type="ECO:0000259" key="3">
    <source>
        <dbReference type="PROSITE" id="PS50011"/>
    </source>
</evidence>
<proteinExistence type="inferred from homology"/>
<dbReference type="GO" id="GO:0004672">
    <property type="term" value="F:protein kinase activity"/>
    <property type="evidence" value="ECO:0007669"/>
    <property type="project" value="InterPro"/>
</dbReference>
<name>A0AAV2T170_CALDB</name>
<dbReference type="Gene3D" id="1.25.10.10">
    <property type="entry name" value="Leucine-rich Repeat Variant"/>
    <property type="match status" value="1"/>
</dbReference>
<organism evidence="4 5">
    <name type="scientific">Calicophoron daubneyi</name>
    <name type="common">Rumen fluke</name>
    <name type="synonym">Paramphistomum daubneyi</name>
    <dbReference type="NCBI Taxonomy" id="300641"/>
    <lineage>
        <taxon>Eukaryota</taxon>
        <taxon>Metazoa</taxon>
        <taxon>Spiralia</taxon>
        <taxon>Lophotrochozoa</taxon>
        <taxon>Platyhelminthes</taxon>
        <taxon>Trematoda</taxon>
        <taxon>Digenea</taxon>
        <taxon>Plagiorchiida</taxon>
        <taxon>Pronocephalata</taxon>
        <taxon>Paramphistomoidea</taxon>
        <taxon>Paramphistomidae</taxon>
        <taxon>Calicophoron</taxon>
    </lineage>
</organism>
<dbReference type="PANTHER" id="PTHR12984">
    <property type="entry name" value="SCY1-RELATED S/T PROTEIN KINASE-LIKE"/>
    <property type="match status" value="1"/>
</dbReference>
<protein>
    <recommendedName>
        <fullName evidence="3">Protein kinase domain-containing protein</fullName>
    </recommendedName>
</protein>
<dbReference type="SUPFAM" id="SSF48371">
    <property type="entry name" value="ARM repeat"/>
    <property type="match status" value="1"/>
</dbReference>
<feature type="region of interest" description="Disordered" evidence="2">
    <location>
        <begin position="689"/>
        <end position="709"/>
    </location>
</feature>
<dbReference type="InterPro" id="IPR011009">
    <property type="entry name" value="Kinase-like_dom_sf"/>
</dbReference>
<feature type="domain" description="Protein kinase" evidence="3">
    <location>
        <begin position="1"/>
        <end position="375"/>
    </location>
</feature>
<feature type="region of interest" description="Disordered" evidence="2">
    <location>
        <begin position="228"/>
        <end position="252"/>
    </location>
</feature>
<feature type="region of interest" description="Disordered" evidence="2">
    <location>
        <begin position="438"/>
        <end position="462"/>
    </location>
</feature>
<dbReference type="Proteomes" id="UP001497525">
    <property type="component" value="Unassembled WGS sequence"/>
</dbReference>
<evidence type="ECO:0000256" key="1">
    <source>
        <dbReference type="ARBA" id="ARBA00038349"/>
    </source>
</evidence>
<dbReference type="InterPro" id="IPR000719">
    <property type="entry name" value="Prot_kinase_dom"/>
</dbReference>
<evidence type="ECO:0000313" key="4">
    <source>
        <dbReference type="EMBL" id="CAL5129734.1"/>
    </source>
</evidence>
<dbReference type="SUPFAM" id="SSF56112">
    <property type="entry name" value="Protein kinase-like (PK-like)"/>
    <property type="match status" value="1"/>
</dbReference>
<comment type="similarity">
    <text evidence="1">Belongs to the protein kinase superfamily.</text>
</comment>
<sequence length="921" mass="102953">MYSVFLFEKAIADKIHKPRRRDVVSSVLKRDIRLLSQFRHPHLLKVVHQAEETNDSLAFATEHVFASLANLLGNHTRLPNPIPVDIQKYRFTEMSRKLGIYQLTQVLRFFHIGQSLYHNNVCPGSILVTSHGQWRLGAVGFLQSTNEAKQDHGRPKNSGLADTNRYLGDLGQSPWTPKLPKMARPDYHYAAPECLSIATSWALPFTTRRARPTPEGRSVEYEECGEYHRTTHSGKSQNLVHSPKDNLQANEGPGSWSDMFSLGLVICAIYSCGEPSLNSCEHILFNRLHPEGLGNSDNSKGRKSDETNSVSHECPSQDAELSHAEKLAKDTTIPEAFRNSVRRMPLELVEPVEKMLSRNTQRRPTSQLFALLKYFNDPCMLCIDMLINFDYKSEEEKVRALQSLENSVEAFPKTYLYTQIVPLLLEQFLKLDVAISRSSEQPKNPNSPKISGGRSSSVQENKSEKHPLVAERLVKAFASIVQKASLKEYGSYLEGYTIDFFKKPKCIQSKTEIVKNMTAFTKHASTNLIEELMVPTVCECLESAEENAKIAAMKSMKEMFAYFQQSELEQVVLRNAIEAFGFGKNQDALQVAALQCMGLLLRLLSREIVQESLIPFLADVTQHLREEIDSSPRPAQESNPPNEDFRTVMSTLYCLLDALDVPHTDSEDSADNTQYRVIPAVTVNPPTLYSPQEDIHERPGSSPVSRKSVARPAVPFVPMLHPNQLRALEQSPNLVRRASAHVIMPLPSNTEPVQNQNSPDESRKDSSHQSFLGIRIPSMNNLRRHSCDARKSPTINGPAPTLRIEGSRESLSRRSSENSLYNQKPSGFLDSQDSDLLTARVCEGPFISAPSSRPGSRRASNAGSMDWNIDSFSGQKKGSISVSASTKGLLGTELGAVPTSRRTSFNALGDTVRFQDDHLNP</sequence>
<dbReference type="AlphaFoldDB" id="A0AAV2T170"/>
<dbReference type="Gene3D" id="1.10.510.10">
    <property type="entry name" value="Transferase(Phosphotransferase) domain 1"/>
    <property type="match status" value="1"/>
</dbReference>
<dbReference type="GO" id="GO:0005524">
    <property type="term" value="F:ATP binding"/>
    <property type="evidence" value="ECO:0007669"/>
    <property type="project" value="InterPro"/>
</dbReference>
<comment type="caution">
    <text evidence="4">The sequence shown here is derived from an EMBL/GenBank/DDBJ whole genome shotgun (WGS) entry which is preliminary data.</text>
</comment>
<dbReference type="EMBL" id="CAXLJL010000014">
    <property type="protein sequence ID" value="CAL5129734.1"/>
    <property type="molecule type" value="Genomic_DNA"/>
</dbReference>
<feature type="compositionally biased region" description="Polar residues" evidence="2">
    <location>
        <begin position="747"/>
        <end position="759"/>
    </location>
</feature>
<feature type="compositionally biased region" description="Polar residues" evidence="2">
    <location>
        <begin position="438"/>
        <end position="460"/>
    </location>
</feature>
<feature type="compositionally biased region" description="Basic and acidic residues" evidence="2">
    <location>
        <begin position="805"/>
        <end position="816"/>
    </location>
</feature>
<dbReference type="InterPro" id="IPR011989">
    <property type="entry name" value="ARM-like"/>
</dbReference>
<dbReference type="InterPro" id="IPR051177">
    <property type="entry name" value="CIK-Related_Protein"/>
</dbReference>
<feature type="region of interest" description="Disordered" evidence="2">
    <location>
        <begin position="744"/>
        <end position="829"/>
    </location>
</feature>
<reference evidence="4" key="1">
    <citation type="submission" date="2024-06" db="EMBL/GenBank/DDBJ databases">
        <authorList>
            <person name="Liu X."/>
            <person name="Lenzi L."/>
            <person name="Haldenby T S."/>
            <person name="Uol C."/>
        </authorList>
    </citation>
    <scope>NUCLEOTIDE SEQUENCE</scope>
</reference>
<feature type="compositionally biased region" description="Polar residues" evidence="2">
    <location>
        <begin position="233"/>
        <end position="249"/>
    </location>
</feature>
<gene>
    <name evidence="4" type="ORF">CDAUBV1_LOCUS807</name>
</gene>
<dbReference type="InterPro" id="IPR016024">
    <property type="entry name" value="ARM-type_fold"/>
</dbReference>
<evidence type="ECO:0000256" key="2">
    <source>
        <dbReference type="SAM" id="MobiDB-lite"/>
    </source>
</evidence>